<dbReference type="EMBL" id="WIGM01000745">
    <property type="protein sequence ID" value="KAF6813886.1"/>
    <property type="molecule type" value="Genomic_DNA"/>
</dbReference>
<dbReference type="Proteomes" id="UP000639643">
    <property type="component" value="Unassembled WGS sequence"/>
</dbReference>
<sequence>MRLSCWRASGWSGSFQLHDVLLGLRWIHACDGEKHESIRLDLVGFPAPTSQLPYGNGTGERNTSSGAGHTLDSFVIGTLQPAEDERPIQVLLLTCFGGGLLLDRCRTKLGDSACCRDCTGRRQTLKWPCDTAAPIGTGGQWLEIRRQGWHGVGPVSLYSSSSTAAGRE</sequence>
<evidence type="ECO:0000313" key="2">
    <source>
        <dbReference type="Proteomes" id="UP000639643"/>
    </source>
</evidence>
<proteinExistence type="predicted"/>
<accession>A0A8H6MZF7</accession>
<comment type="caution">
    <text evidence="1">The sequence shown here is derived from an EMBL/GenBank/DDBJ whole genome shotgun (WGS) entry which is preliminary data.</text>
</comment>
<organism evidence="1 2">
    <name type="scientific">Colletotrichum musicola</name>
    <dbReference type="NCBI Taxonomy" id="2175873"/>
    <lineage>
        <taxon>Eukaryota</taxon>
        <taxon>Fungi</taxon>
        <taxon>Dikarya</taxon>
        <taxon>Ascomycota</taxon>
        <taxon>Pezizomycotina</taxon>
        <taxon>Sordariomycetes</taxon>
        <taxon>Hypocreomycetidae</taxon>
        <taxon>Glomerellales</taxon>
        <taxon>Glomerellaceae</taxon>
        <taxon>Colletotrichum</taxon>
        <taxon>Colletotrichum orchidearum species complex</taxon>
    </lineage>
</organism>
<dbReference type="AlphaFoldDB" id="A0A8H6MZF7"/>
<name>A0A8H6MZF7_9PEZI</name>
<reference evidence="1" key="1">
    <citation type="journal article" date="2020" name="Phytopathology">
        <title>Genome Sequence Resources of Colletotrichum truncatum, C. plurivorum, C. musicola, and C. sojae: Four Species Pathogenic to Soybean (Glycine max).</title>
        <authorList>
            <person name="Rogerio F."/>
            <person name="Boufleur T.R."/>
            <person name="Ciampi-Guillardi M."/>
            <person name="Sukno S.A."/>
            <person name="Thon M.R."/>
            <person name="Massola Junior N.S."/>
            <person name="Baroncelli R."/>
        </authorList>
    </citation>
    <scope>NUCLEOTIDE SEQUENCE</scope>
    <source>
        <strain evidence="1">LFN0074</strain>
    </source>
</reference>
<keyword evidence="2" id="KW-1185">Reference proteome</keyword>
<protein>
    <submittedName>
        <fullName evidence="1">Uncharacterized protein</fullName>
    </submittedName>
</protein>
<evidence type="ECO:0000313" key="1">
    <source>
        <dbReference type="EMBL" id="KAF6813886.1"/>
    </source>
</evidence>
<gene>
    <name evidence="1" type="ORF">CMUS01_12747</name>
</gene>